<comment type="caution">
    <text evidence="3">The sequence shown here is derived from an EMBL/GenBank/DDBJ whole genome shotgun (WGS) entry which is preliminary data.</text>
</comment>
<reference evidence="3 4" key="1">
    <citation type="submission" date="2019-07" db="EMBL/GenBank/DDBJ databases">
        <title>Diversity of Bacteria from Kongsfjorden, Arctic.</title>
        <authorList>
            <person name="Yu Y."/>
        </authorList>
    </citation>
    <scope>NUCLEOTIDE SEQUENCE [LARGE SCALE GENOMIC DNA]</scope>
    <source>
        <strain evidence="3 4">SM1923</strain>
    </source>
</reference>
<evidence type="ECO:0000313" key="3">
    <source>
        <dbReference type="EMBL" id="TVU70609.1"/>
    </source>
</evidence>
<name>A0A558HN99_9GAMM</name>
<proteinExistence type="predicted"/>
<sequence length="125" mass="13734">MTMTSTAMRTTFMTLAIAGSAFIAGCGNTSVIEKQDTRYEVSAVDENRDDALAQVKERALEVCEEQDRDKYDVIDSRVFGPEDATAKNADGNRQLEGGTVNEDTEMAAATHEGEGYKVVWTVRCR</sequence>
<dbReference type="RefSeq" id="WP_024953179.1">
    <property type="nucleotide sequence ID" value="NZ_CAWOWR010000107.1"/>
</dbReference>
<dbReference type="AlphaFoldDB" id="A0A558HN99"/>
<feature type="region of interest" description="Disordered" evidence="1">
    <location>
        <begin position="82"/>
        <end position="101"/>
    </location>
</feature>
<accession>A0A558HN99</accession>
<dbReference type="EMBL" id="VNFH01000005">
    <property type="protein sequence ID" value="TVU70609.1"/>
    <property type="molecule type" value="Genomic_DNA"/>
</dbReference>
<dbReference type="OrthoDB" id="6171735at2"/>
<evidence type="ECO:0000256" key="1">
    <source>
        <dbReference type="SAM" id="MobiDB-lite"/>
    </source>
</evidence>
<feature type="chain" id="PRO_5021994637" description="DUF4156 domain-containing protein" evidence="2">
    <location>
        <begin position="24"/>
        <end position="125"/>
    </location>
</feature>
<protein>
    <recommendedName>
        <fullName evidence="5">DUF4156 domain-containing protein</fullName>
    </recommendedName>
</protein>
<feature type="signal peptide" evidence="2">
    <location>
        <begin position="1"/>
        <end position="23"/>
    </location>
</feature>
<evidence type="ECO:0008006" key="5">
    <source>
        <dbReference type="Google" id="ProtNLM"/>
    </source>
</evidence>
<keyword evidence="2" id="KW-0732">Signal</keyword>
<evidence type="ECO:0000313" key="4">
    <source>
        <dbReference type="Proteomes" id="UP000319941"/>
    </source>
</evidence>
<evidence type="ECO:0000256" key="2">
    <source>
        <dbReference type="SAM" id="SignalP"/>
    </source>
</evidence>
<keyword evidence="4" id="KW-1185">Reference proteome</keyword>
<dbReference type="Proteomes" id="UP000319941">
    <property type="component" value="Unassembled WGS sequence"/>
</dbReference>
<organism evidence="3 4">
    <name type="scientific">Cobetia crustatorum</name>
    <dbReference type="NCBI Taxonomy" id="553385"/>
    <lineage>
        <taxon>Bacteria</taxon>
        <taxon>Pseudomonadati</taxon>
        <taxon>Pseudomonadota</taxon>
        <taxon>Gammaproteobacteria</taxon>
        <taxon>Oceanospirillales</taxon>
        <taxon>Halomonadaceae</taxon>
        <taxon>Cobetia</taxon>
    </lineage>
</organism>
<gene>
    <name evidence="3" type="ORF">FQP86_08265</name>
</gene>